<feature type="compositionally biased region" description="Polar residues" evidence="1">
    <location>
        <begin position="8"/>
        <end position="22"/>
    </location>
</feature>
<accession>A0A8H7GRY2</accession>
<keyword evidence="3" id="KW-1185">Reference proteome</keyword>
<dbReference type="AlphaFoldDB" id="A0A8H7GRY2"/>
<sequence>MNVGSILNGDSPQDASANTSRVSDVDRDDMESRGLRSSLPELHHRQLINNLLNDAPQNGARAVVARHDSNELQVENAGDLSVPSAPEDDDDDVDADAASIDRELAEASLKESQEKAAKTADLGTKTLANSADSDARNAKNGLTKREFRPETWPLRFPPW</sequence>
<protein>
    <submittedName>
        <fullName evidence="2">Uncharacterized protein</fullName>
    </submittedName>
</protein>
<dbReference type="Proteomes" id="UP000649328">
    <property type="component" value="Unassembled WGS sequence"/>
</dbReference>
<proteinExistence type="predicted"/>
<feature type="compositionally biased region" description="Basic and acidic residues" evidence="1">
    <location>
        <begin position="99"/>
        <end position="118"/>
    </location>
</feature>
<dbReference type="EMBL" id="JACBPP010000004">
    <property type="protein sequence ID" value="KAF8002005.1"/>
    <property type="molecule type" value="Genomic_DNA"/>
</dbReference>
<gene>
    <name evidence="2" type="ORF">HF325_002970</name>
</gene>
<organism evidence="2 3">
    <name type="scientific">Metschnikowia pulcherrima</name>
    <dbReference type="NCBI Taxonomy" id="27326"/>
    <lineage>
        <taxon>Eukaryota</taxon>
        <taxon>Fungi</taxon>
        <taxon>Dikarya</taxon>
        <taxon>Ascomycota</taxon>
        <taxon>Saccharomycotina</taxon>
        <taxon>Pichiomycetes</taxon>
        <taxon>Metschnikowiaceae</taxon>
        <taxon>Metschnikowia</taxon>
    </lineage>
</organism>
<feature type="region of interest" description="Disordered" evidence="1">
    <location>
        <begin position="1"/>
        <end position="42"/>
    </location>
</feature>
<evidence type="ECO:0000313" key="2">
    <source>
        <dbReference type="EMBL" id="KAF8002005.1"/>
    </source>
</evidence>
<evidence type="ECO:0000256" key="1">
    <source>
        <dbReference type="SAM" id="MobiDB-lite"/>
    </source>
</evidence>
<comment type="caution">
    <text evidence="2">The sequence shown here is derived from an EMBL/GenBank/DDBJ whole genome shotgun (WGS) entry which is preliminary data.</text>
</comment>
<feature type="region of interest" description="Disordered" evidence="1">
    <location>
        <begin position="66"/>
        <end position="159"/>
    </location>
</feature>
<feature type="compositionally biased region" description="Acidic residues" evidence="1">
    <location>
        <begin position="86"/>
        <end position="95"/>
    </location>
</feature>
<reference evidence="2" key="1">
    <citation type="submission" date="2020-10" db="EMBL/GenBank/DDBJ databases">
        <title>The Whole-Genome Sequence of Metschnikowia persimmonesis, a Novel Endophytic Yeast Species Isolated from Medicinal Plant Diospyros kaki Thumb.</title>
        <authorList>
            <person name="Rahmat E."/>
            <person name="Kang Y."/>
        </authorList>
    </citation>
    <scope>NUCLEOTIDE SEQUENCE</scope>
    <source>
        <strain evidence="2">KIOM G15050</strain>
    </source>
</reference>
<feature type="compositionally biased region" description="Basic and acidic residues" evidence="1">
    <location>
        <begin position="133"/>
        <end position="149"/>
    </location>
</feature>
<evidence type="ECO:0000313" key="3">
    <source>
        <dbReference type="Proteomes" id="UP000649328"/>
    </source>
</evidence>
<name>A0A8H7GRY2_9ASCO</name>